<keyword evidence="2" id="KW-1185">Reference proteome</keyword>
<dbReference type="AlphaFoldDB" id="A0A8J2L5T5"/>
<organism evidence="1 2">
    <name type="scientific">Allacma fusca</name>
    <dbReference type="NCBI Taxonomy" id="39272"/>
    <lineage>
        <taxon>Eukaryota</taxon>
        <taxon>Metazoa</taxon>
        <taxon>Ecdysozoa</taxon>
        <taxon>Arthropoda</taxon>
        <taxon>Hexapoda</taxon>
        <taxon>Collembola</taxon>
        <taxon>Symphypleona</taxon>
        <taxon>Sminthuridae</taxon>
        <taxon>Allacma</taxon>
    </lineage>
</organism>
<name>A0A8J2L5T5_9HEXA</name>
<protein>
    <submittedName>
        <fullName evidence="1">Uncharacterized protein</fullName>
    </submittedName>
</protein>
<accession>A0A8J2L5T5</accession>
<sequence>VRSLIILLSLKGISPQAPVHPFKSVEKIWKSFSSIGWEISLWLGNISLFLGMKWAERRRNQPDAYSHMCTLLPLEAGRILVSFYCQKVSKDFIITLVKSGRIKSRRNSRY</sequence>
<evidence type="ECO:0000313" key="1">
    <source>
        <dbReference type="EMBL" id="CAG7816004.1"/>
    </source>
</evidence>
<proteinExistence type="predicted"/>
<feature type="non-terminal residue" evidence="1">
    <location>
        <position position="1"/>
    </location>
</feature>
<comment type="caution">
    <text evidence="1">The sequence shown here is derived from an EMBL/GenBank/DDBJ whole genome shotgun (WGS) entry which is preliminary data.</text>
</comment>
<gene>
    <name evidence="1" type="ORF">AFUS01_LOCUS26644</name>
</gene>
<dbReference type="Proteomes" id="UP000708208">
    <property type="component" value="Unassembled WGS sequence"/>
</dbReference>
<dbReference type="EMBL" id="CAJVCH010358739">
    <property type="protein sequence ID" value="CAG7816004.1"/>
    <property type="molecule type" value="Genomic_DNA"/>
</dbReference>
<reference evidence="1" key="1">
    <citation type="submission" date="2021-06" db="EMBL/GenBank/DDBJ databases">
        <authorList>
            <person name="Hodson N. C."/>
            <person name="Mongue J. A."/>
            <person name="Jaron S. K."/>
        </authorList>
    </citation>
    <scope>NUCLEOTIDE SEQUENCE</scope>
</reference>
<evidence type="ECO:0000313" key="2">
    <source>
        <dbReference type="Proteomes" id="UP000708208"/>
    </source>
</evidence>